<comment type="subcellular location">
    <subcellularLocation>
        <location evidence="13">Cell membrane</location>
        <topology evidence="13">Single-pass membrane protein</topology>
    </subcellularLocation>
</comment>
<dbReference type="InterPro" id="IPR045308">
    <property type="entry name" value="UbiB_bact"/>
</dbReference>
<keyword evidence="8 13" id="KW-0547">Nucleotide-binding</keyword>
<evidence type="ECO:0000256" key="5">
    <source>
        <dbReference type="ARBA" id="ARBA00022679"/>
    </source>
</evidence>
<evidence type="ECO:0000256" key="10">
    <source>
        <dbReference type="ARBA" id="ARBA00022840"/>
    </source>
</evidence>
<protein>
    <recommendedName>
        <fullName evidence="13">Probable protein kinase UbiB</fullName>
        <ecNumber evidence="13">2.7.-.-</ecNumber>
    </recommendedName>
    <alternativeName>
        <fullName evidence="13">Ubiquinone biosynthesis protein UbiB</fullName>
    </alternativeName>
</protein>
<gene>
    <name evidence="13" type="primary">ubiB</name>
    <name evidence="15" type="ORF">EV696_10551</name>
</gene>
<comment type="caution">
    <text evidence="13">Lacks conserved residue(s) required for the propagation of feature annotation.</text>
</comment>
<dbReference type="InterPro" id="IPR011009">
    <property type="entry name" value="Kinase-like_dom_sf"/>
</dbReference>
<dbReference type="GO" id="GO:0006744">
    <property type="term" value="P:ubiquinone biosynthetic process"/>
    <property type="evidence" value="ECO:0007669"/>
    <property type="project" value="UniProtKB-UniPathway"/>
</dbReference>
<dbReference type="GO" id="GO:0005886">
    <property type="term" value="C:plasma membrane"/>
    <property type="evidence" value="ECO:0007669"/>
    <property type="project" value="UniProtKB-SubCell"/>
</dbReference>
<evidence type="ECO:0000256" key="12">
    <source>
        <dbReference type="ARBA" id="ARBA00023136"/>
    </source>
</evidence>
<evidence type="ECO:0000313" key="15">
    <source>
        <dbReference type="EMBL" id="TDQ49077.1"/>
    </source>
</evidence>
<dbReference type="InterPro" id="IPR004147">
    <property type="entry name" value="ABC1_dom"/>
</dbReference>
<name>A0A4V3D7S6_9GAMM</name>
<evidence type="ECO:0000256" key="3">
    <source>
        <dbReference type="ARBA" id="ARBA00022475"/>
    </source>
</evidence>
<proteinExistence type="inferred from homology"/>
<comment type="similarity">
    <text evidence="2">Belongs to the protein kinase superfamily. ADCK protein kinase family.</text>
</comment>
<sequence>MRYWHLTLRIFRIIRTLIHYRLDQDLREQHLTLPLLFLRVLFFWQKRCSIALSPAERLRRALIELGPLFVKFGQMLSTRRDLLTPEYANALAELQDKVPPFDAALARQRIEASLEQPIEKLFKSFSELPLASASVAQVHAAELHTGEQVVVKIIRPRIRRQIAEDLRVLHWLAVRVERNHIDGPRLRPREVIRDYEHTLLDELDLRVEAANTSALKRNFDGSDLLYVPQVHWPYVRRNVLVMERIYGVPIGDVAALINAGVDMKELSSRGVQIFFTQVFRDRFFHADMHPGNIFVDVSDPKKPRYIAVDCAIMGSLSERDQLYLAENFVAFFNRDYRRVAELHLQSGWVPEGTSVEAFESAIRANCEPIFGKPLSEISFGAFLLSLFQTARRFNMSVQPQLVLLQKTLFYVEGLGRQLYPELDLWQTAKPYLESWSAERVSPRKVWTSLKRQAPTWLAKLPDLPNQMLSALEQQANRALLASQQLQQQRLQREQQFGRWQQLIGGLLLVGAGVLLPLKWPPLSIAVLAAAGLFLLFDGYRRQK</sequence>
<dbReference type="NCBIfam" id="TIGR01982">
    <property type="entry name" value="UbiB"/>
    <property type="match status" value="1"/>
</dbReference>
<dbReference type="GO" id="GO:0004672">
    <property type="term" value="F:protein kinase activity"/>
    <property type="evidence" value="ECO:0007669"/>
    <property type="project" value="UniProtKB-UniRule"/>
</dbReference>
<evidence type="ECO:0000259" key="14">
    <source>
        <dbReference type="Pfam" id="PF03109"/>
    </source>
</evidence>
<dbReference type="PANTHER" id="PTHR10566:SF113">
    <property type="entry name" value="PROTEIN ACTIVITY OF BC1 COMPLEX KINASE 7, CHLOROPLASTIC"/>
    <property type="match status" value="1"/>
</dbReference>
<feature type="binding site" evidence="13">
    <location>
        <position position="152"/>
    </location>
    <ligand>
        <name>ATP</name>
        <dbReference type="ChEBI" id="CHEBI:30616"/>
    </ligand>
</feature>
<keyword evidence="7 13" id="KW-0812">Transmembrane</keyword>
<dbReference type="EMBL" id="SNYM01000005">
    <property type="protein sequence ID" value="TDQ49077.1"/>
    <property type="molecule type" value="Genomic_DNA"/>
</dbReference>
<evidence type="ECO:0000256" key="4">
    <source>
        <dbReference type="ARBA" id="ARBA00022519"/>
    </source>
</evidence>
<accession>A0A4V3D7S6</accession>
<dbReference type="Pfam" id="PF03109">
    <property type="entry name" value="ABC1"/>
    <property type="match status" value="1"/>
</dbReference>
<evidence type="ECO:0000256" key="7">
    <source>
        <dbReference type="ARBA" id="ARBA00022692"/>
    </source>
</evidence>
<keyword evidence="9 13" id="KW-0418">Kinase</keyword>
<keyword evidence="5 13" id="KW-0808">Transferase</keyword>
<keyword evidence="11 13" id="KW-1133">Transmembrane helix</keyword>
<reference evidence="15 16" key="1">
    <citation type="submission" date="2019-03" db="EMBL/GenBank/DDBJ databases">
        <title>Genomic Encyclopedia of Type Strains, Phase IV (KMG-IV): sequencing the most valuable type-strain genomes for metagenomic binning, comparative biology and taxonomic classification.</title>
        <authorList>
            <person name="Goeker M."/>
        </authorList>
    </citation>
    <scope>NUCLEOTIDE SEQUENCE [LARGE SCALE GENOMIC DNA]</scope>
    <source>
        <strain evidence="15 16">DSM 103792</strain>
    </source>
</reference>
<evidence type="ECO:0000256" key="11">
    <source>
        <dbReference type="ARBA" id="ARBA00022989"/>
    </source>
</evidence>
<evidence type="ECO:0000256" key="8">
    <source>
        <dbReference type="ARBA" id="ARBA00022741"/>
    </source>
</evidence>
<dbReference type="SUPFAM" id="SSF56112">
    <property type="entry name" value="Protein kinase-like (PK-like)"/>
    <property type="match status" value="1"/>
</dbReference>
<dbReference type="CDD" id="cd13972">
    <property type="entry name" value="UbiB"/>
    <property type="match status" value="1"/>
</dbReference>
<keyword evidence="12 13" id="KW-0472">Membrane</keyword>
<comment type="caution">
    <text evidence="15">The sequence shown here is derived from an EMBL/GenBank/DDBJ whole genome shotgun (WGS) entry which is preliminary data.</text>
</comment>
<dbReference type="RefSeq" id="WP_133589376.1">
    <property type="nucleotide sequence ID" value="NZ_CP037953.1"/>
</dbReference>
<evidence type="ECO:0000256" key="1">
    <source>
        <dbReference type="ARBA" id="ARBA00005020"/>
    </source>
</evidence>
<evidence type="ECO:0000313" key="16">
    <source>
        <dbReference type="Proteomes" id="UP000295375"/>
    </source>
</evidence>
<dbReference type="PANTHER" id="PTHR10566">
    <property type="entry name" value="CHAPERONE-ACTIVITY OF BC1 COMPLEX CABC1 -RELATED"/>
    <property type="match status" value="1"/>
</dbReference>
<keyword evidence="4" id="KW-0997">Cell inner membrane</keyword>
<feature type="domain" description="ABC1 atypical kinase-like" evidence="14">
    <location>
        <begin position="94"/>
        <end position="343"/>
    </location>
</feature>
<dbReference type="AlphaFoldDB" id="A0A4V3D7S6"/>
<comment type="similarity">
    <text evidence="13">Belongs to the ABC1 family. UbiB subfamily.</text>
</comment>
<dbReference type="GO" id="GO:0010795">
    <property type="term" value="P:regulation of ubiquinone biosynthetic process"/>
    <property type="evidence" value="ECO:0007669"/>
    <property type="project" value="UniProtKB-UniRule"/>
</dbReference>
<feature type="binding site" evidence="13">
    <location>
        <begin position="130"/>
        <end position="138"/>
    </location>
    <ligand>
        <name>ATP</name>
        <dbReference type="ChEBI" id="CHEBI:30616"/>
    </ligand>
</feature>
<evidence type="ECO:0000256" key="2">
    <source>
        <dbReference type="ARBA" id="ARBA00009670"/>
    </source>
</evidence>
<keyword evidence="3 13" id="KW-1003">Cell membrane</keyword>
<keyword evidence="6 13" id="KW-0831">Ubiquinone biosynthesis</keyword>
<organism evidence="15 16">
    <name type="scientific">Permianibacter aggregans</name>
    <dbReference type="NCBI Taxonomy" id="1510150"/>
    <lineage>
        <taxon>Bacteria</taxon>
        <taxon>Pseudomonadati</taxon>
        <taxon>Pseudomonadota</taxon>
        <taxon>Gammaproteobacteria</taxon>
        <taxon>Pseudomonadales</taxon>
        <taxon>Pseudomonadaceae</taxon>
        <taxon>Permianibacter</taxon>
    </lineage>
</organism>
<dbReference type="InterPro" id="IPR010232">
    <property type="entry name" value="UbiB"/>
</dbReference>
<dbReference type="NCBIfam" id="NF003404">
    <property type="entry name" value="PRK04750.1"/>
    <property type="match status" value="1"/>
</dbReference>
<dbReference type="UniPathway" id="UPA00232"/>
<dbReference type="Proteomes" id="UP000295375">
    <property type="component" value="Unassembled WGS sequence"/>
</dbReference>
<comment type="function">
    <text evidence="13">Is probably a protein kinase regulator of UbiI activity which is involved in aerobic coenzyme Q (ubiquinone) biosynthesis.</text>
</comment>
<evidence type="ECO:0000256" key="13">
    <source>
        <dbReference type="HAMAP-Rule" id="MF_00414"/>
    </source>
</evidence>
<dbReference type="HAMAP" id="MF_00414">
    <property type="entry name" value="UbiB"/>
    <property type="match status" value="1"/>
</dbReference>
<evidence type="ECO:0000256" key="9">
    <source>
        <dbReference type="ARBA" id="ARBA00022777"/>
    </source>
</evidence>
<evidence type="ECO:0000256" key="6">
    <source>
        <dbReference type="ARBA" id="ARBA00022688"/>
    </source>
</evidence>
<feature type="active site" description="Proton acceptor" evidence="13">
    <location>
        <position position="287"/>
    </location>
</feature>
<dbReference type="EC" id="2.7.-.-" evidence="13"/>
<dbReference type="GO" id="GO:0005524">
    <property type="term" value="F:ATP binding"/>
    <property type="evidence" value="ECO:0007669"/>
    <property type="project" value="UniProtKB-KW"/>
</dbReference>
<feature type="transmembrane region" description="Helical" evidence="13">
    <location>
        <begin position="521"/>
        <end position="539"/>
    </location>
</feature>
<keyword evidence="10 13" id="KW-0067">ATP-binding</keyword>
<dbReference type="InterPro" id="IPR050154">
    <property type="entry name" value="UbiB_kinase"/>
</dbReference>
<dbReference type="OrthoDB" id="9795390at2"/>
<keyword evidence="16" id="KW-1185">Reference proteome</keyword>
<comment type="pathway">
    <text evidence="1 13">Cofactor biosynthesis; ubiquinone biosynthesis [regulation].</text>
</comment>